<evidence type="ECO:0000313" key="1">
    <source>
        <dbReference type="EMBL" id="SIQ05547.1"/>
    </source>
</evidence>
<dbReference type="OrthoDB" id="1267107at2"/>
<proteinExistence type="predicted"/>
<name>A0A1N6PMJ6_9FIRM</name>
<protein>
    <submittedName>
        <fullName evidence="1">Uncharacterized protein</fullName>
    </submittedName>
</protein>
<dbReference type="RefSeq" id="WP_076543445.1">
    <property type="nucleotide sequence ID" value="NZ_FTNC01000001.1"/>
</dbReference>
<dbReference type="STRING" id="56779.SAMN05421834_101144"/>
<organism evidence="1 2">
    <name type="scientific">Halanaerobium kushneri</name>
    <dbReference type="NCBI Taxonomy" id="56779"/>
    <lineage>
        <taxon>Bacteria</taxon>
        <taxon>Bacillati</taxon>
        <taxon>Bacillota</taxon>
        <taxon>Clostridia</taxon>
        <taxon>Halanaerobiales</taxon>
        <taxon>Halanaerobiaceae</taxon>
        <taxon>Halanaerobium</taxon>
    </lineage>
</organism>
<evidence type="ECO:0000313" key="2">
    <source>
        <dbReference type="Proteomes" id="UP000185669"/>
    </source>
</evidence>
<dbReference type="EMBL" id="FTNC01000001">
    <property type="protein sequence ID" value="SIQ05547.1"/>
    <property type="molecule type" value="Genomic_DNA"/>
</dbReference>
<gene>
    <name evidence="1" type="ORF">SAMN05421834_101144</name>
</gene>
<sequence>MKKLLLKSIITAGLFLIFVLLLNTAAAAEEQGIIKAKAAEQIIKEKSEKVIGLIAARDFKKLADYVHPEKGLRFTPYTHVRPEKDINLTKEQVSNFFKINKNYLWGYYDGSGKEIRLTPEEYYHQFIYTNNFINAEKIGYNEILSSGNMIENQFKVYEKPIIVEYYFPGFKAKFGGMDWKSLRLVFEKYKDNWKLRGIIHNQWTI</sequence>
<keyword evidence="2" id="KW-1185">Reference proteome</keyword>
<dbReference type="AlphaFoldDB" id="A0A1N6PMJ6"/>
<reference evidence="2" key="1">
    <citation type="submission" date="2017-01" db="EMBL/GenBank/DDBJ databases">
        <authorList>
            <person name="Varghese N."/>
            <person name="Submissions S."/>
        </authorList>
    </citation>
    <scope>NUCLEOTIDE SEQUENCE [LARGE SCALE GENOMIC DNA]</scope>
    <source>
        <strain evidence="2">ATCC 700103</strain>
    </source>
</reference>
<accession>A0A1N6PMJ6</accession>
<dbReference type="Proteomes" id="UP000185669">
    <property type="component" value="Unassembled WGS sequence"/>
</dbReference>